<reference evidence="2" key="1">
    <citation type="submission" date="2009-10" db="EMBL/GenBank/DDBJ databases">
        <title>Diversity of trophic interactions inside an arsenic-rich microbial ecosystem.</title>
        <authorList>
            <person name="Bertin P.N."/>
            <person name="Heinrich-Salmeron A."/>
            <person name="Pelletier E."/>
            <person name="Goulhen-Chollet F."/>
            <person name="Arsene-Ploetze F."/>
            <person name="Gallien S."/>
            <person name="Calteau A."/>
            <person name="Vallenet D."/>
            <person name="Casiot C."/>
            <person name="Chane-Woon-Ming B."/>
            <person name="Giloteaux L."/>
            <person name="Barakat M."/>
            <person name="Bonnefoy V."/>
            <person name="Bruneel O."/>
            <person name="Chandler M."/>
            <person name="Cleiss J."/>
            <person name="Duran R."/>
            <person name="Elbaz-Poulichet F."/>
            <person name="Fonknechten N."/>
            <person name="Lauga B."/>
            <person name="Mornico D."/>
            <person name="Ortet P."/>
            <person name="Schaeffer C."/>
            <person name="Siguier P."/>
            <person name="Alexander Thil Smith A."/>
            <person name="Van Dorsselaer A."/>
            <person name="Weissenbach J."/>
            <person name="Medigue C."/>
            <person name="Le Paslier D."/>
        </authorList>
    </citation>
    <scope>NUCLEOTIDE SEQUENCE</scope>
</reference>
<evidence type="ECO:0000313" key="2">
    <source>
        <dbReference type="EMBL" id="CBI10803.1"/>
    </source>
</evidence>
<dbReference type="PROSITE" id="PS51746">
    <property type="entry name" value="PPM_2"/>
    <property type="match status" value="1"/>
</dbReference>
<dbReference type="GO" id="GO:0004722">
    <property type="term" value="F:protein serine/threonine phosphatase activity"/>
    <property type="evidence" value="ECO:0007669"/>
    <property type="project" value="InterPro"/>
</dbReference>
<proteinExistence type="predicted"/>
<dbReference type="AlphaFoldDB" id="E6QU81"/>
<dbReference type="PANTHER" id="PTHR13832:SF860">
    <property type="entry name" value="PROTEIN PHOSPHATASE PHPP"/>
    <property type="match status" value="1"/>
</dbReference>
<sequence length="302" mass="33616">MRFSIYQSSRQGGRLNNEDRMAYSYSRDALIMIIADGMGGHAHGEIAAQVAVKSIAEAFQRHAHPKLRNPSGFLYGALQQAHKAINECVDKQNLPSPPHTTCVACVIQDDTAWWAHVGDSRLYLFSDNTLVTRTRDHSAIQLMLDEHLISESEINTHPDRNKIYSSLGGSIAPEITISRPMPLMPQDHILMCTDGLWTQVTDEQIATTLFRLPPDNAVEFLLNHAERSAGPTGDNLSAIAMVWESQDETDENAITTVAMSNTTFTTQLGNYMPDDADLDEDEVERVISEIQHTIKKLSETKP</sequence>
<dbReference type="SMART" id="SM00331">
    <property type="entry name" value="PP2C_SIG"/>
    <property type="match status" value="1"/>
</dbReference>
<gene>
    <name evidence="2" type="ORF">CARN7_1600</name>
</gene>
<feature type="domain" description="PPM-type phosphatase" evidence="1">
    <location>
        <begin position="4"/>
        <end position="243"/>
    </location>
</feature>
<dbReference type="InterPro" id="IPR001932">
    <property type="entry name" value="PPM-type_phosphatase-like_dom"/>
</dbReference>
<dbReference type="InterPro" id="IPR015655">
    <property type="entry name" value="PP2C"/>
</dbReference>
<protein>
    <submittedName>
        <fullName evidence="2">Putative Serine/threonine specific protein phosphatase 2C</fullName>
    </submittedName>
</protein>
<organism evidence="2">
    <name type="scientific">mine drainage metagenome</name>
    <dbReference type="NCBI Taxonomy" id="410659"/>
    <lineage>
        <taxon>unclassified sequences</taxon>
        <taxon>metagenomes</taxon>
        <taxon>ecological metagenomes</taxon>
    </lineage>
</organism>
<dbReference type="Gene3D" id="3.60.40.10">
    <property type="entry name" value="PPM-type phosphatase domain"/>
    <property type="match status" value="1"/>
</dbReference>
<comment type="caution">
    <text evidence="2">The sequence shown here is derived from an EMBL/GenBank/DDBJ whole genome shotgun (WGS) entry which is preliminary data.</text>
</comment>
<dbReference type="EMBL" id="CABR01000106">
    <property type="protein sequence ID" value="CBI10803.1"/>
    <property type="molecule type" value="Genomic_DNA"/>
</dbReference>
<dbReference type="SMART" id="SM00332">
    <property type="entry name" value="PP2Cc"/>
    <property type="match status" value="1"/>
</dbReference>
<dbReference type="InterPro" id="IPR036457">
    <property type="entry name" value="PPM-type-like_dom_sf"/>
</dbReference>
<dbReference type="Pfam" id="PF13672">
    <property type="entry name" value="PP2C_2"/>
    <property type="match status" value="1"/>
</dbReference>
<accession>E6QU81</accession>
<name>E6QU81_9ZZZZ</name>
<dbReference type="PANTHER" id="PTHR13832">
    <property type="entry name" value="PROTEIN PHOSPHATASE 2C"/>
    <property type="match status" value="1"/>
</dbReference>
<dbReference type="SUPFAM" id="SSF81606">
    <property type="entry name" value="PP2C-like"/>
    <property type="match status" value="1"/>
</dbReference>
<dbReference type="CDD" id="cd00143">
    <property type="entry name" value="PP2Cc"/>
    <property type="match status" value="1"/>
</dbReference>
<evidence type="ECO:0000259" key="1">
    <source>
        <dbReference type="PROSITE" id="PS51746"/>
    </source>
</evidence>